<evidence type="ECO:0000256" key="1">
    <source>
        <dbReference type="ARBA" id="ARBA00004141"/>
    </source>
</evidence>
<dbReference type="SUPFAM" id="SSF57184">
    <property type="entry name" value="Growth factor receptor domain"/>
    <property type="match status" value="1"/>
</dbReference>
<evidence type="ECO:0000256" key="8">
    <source>
        <dbReference type="ARBA" id="ARBA00023136"/>
    </source>
</evidence>
<dbReference type="InterPro" id="IPR036392">
    <property type="entry name" value="PLAT/LH2_dom_sf"/>
</dbReference>
<keyword evidence="7 13" id="KW-1133">Transmembrane helix</keyword>
<dbReference type="InterPro" id="IPR022041">
    <property type="entry name" value="Methyltransf_FA"/>
</dbReference>
<evidence type="ECO:0000256" key="3">
    <source>
        <dbReference type="ARBA" id="ARBA00022536"/>
    </source>
</evidence>
<keyword evidence="9" id="KW-1015">Disulfide bond</keyword>
<dbReference type="Pfam" id="PF20519">
    <property type="entry name" value="Polycystin_dom"/>
    <property type="match status" value="1"/>
</dbReference>
<dbReference type="InterPro" id="IPR018097">
    <property type="entry name" value="EGF_Ca-bd_CS"/>
</dbReference>
<gene>
    <name evidence="17" type="ORF">BRAFLDRAFT_66626</name>
</gene>
<dbReference type="GO" id="GO:0016020">
    <property type="term" value="C:membrane"/>
    <property type="evidence" value="ECO:0007669"/>
    <property type="project" value="UniProtKB-SubCell"/>
</dbReference>
<evidence type="ECO:0000259" key="15">
    <source>
        <dbReference type="PROSITE" id="PS50095"/>
    </source>
</evidence>
<feature type="domain" description="Sushi" evidence="16">
    <location>
        <begin position="651"/>
        <end position="712"/>
    </location>
</feature>
<feature type="transmembrane region" description="Helical" evidence="13">
    <location>
        <begin position="1547"/>
        <end position="1569"/>
    </location>
</feature>
<dbReference type="SUPFAM" id="SSF49785">
    <property type="entry name" value="Galactose-binding domain-like"/>
    <property type="match status" value="4"/>
</dbReference>
<evidence type="ECO:0000256" key="9">
    <source>
        <dbReference type="ARBA" id="ARBA00023157"/>
    </source>
</evidence>
<feature type="domain" description="PLAT" evidence="15">
    <location>
        <begin position="1343"/>
        <end position="1461"/>
    </location>
</feature>
<dbReference type="InterPro" id="IPR051223">
    <property type="entry name" value="Polycystin"/>
</dbReference>
<keyword evidence="10" id="KW-0325">Glycoprotein</keyword>
<dbReference type="InterPro" id="IPR001881">
    <property type="entry name" value="EGF-like_Ca-bd_dom"/>
</dbReference>
<dbReference type="CDD" id="cd00033">
    <property type="entry name" value="CCP"/>
    <property type="match status" value="1"/>
</dbReference>
<comment type="similarity">
    <text evidence="2">Belongs to the polycystin family.</text>
</comment>
<sequence length="2236" mass="248064">MESGAIPDGSIIASSTYRNNPSLAAHFGRLNGGSCWIAGSQTIGQYLQVFPGNNDWGTPVTNLLNYSVDARHLRFVAHSWRSHISMRVEILGCNSTAVLPACPQFPQRLGMRSGAIPDDSITASSYRAGLEPFRGRANGPGAWTPLFDAIGQWLQVDLGEMKRVMGTIIQGRFGIAQWATSYKLHYSTNWITWTTYVGSNGLEMVFPGNWLPVTNLLDNPVDARYVRFVAQTWTWHIAMRVEIVGCNCTAVPPTCPRLLGMESGAIPDGSITASSTYGPDYQPYGGRLNGNAWIPKYSLSGQWLQVDLGEMKGVMGTIIQGRLFGQHSRGRWGDWVTSYRLQYSADRITWTTYADNDGSEMVFPGNTNSFTTVTNLLNYSVDARYVRFVVQSWDDRFIGMRVEVVGCNTTAVPPTCPRLLGMESGAIPDGNITASSTYGPDFAPYRGRLNGPALTTWKAMHSLTGQWLQVFPGNTDGWTPVTNLLNYSVDAQYVRFVVQSWLAGGRIAMRVEVVGCNTMNSPFIVEVKVNTSGYGLIYLYRWDDDTAENQDGYRVELRSGQSHIARNTRDAGLDNVASYHSSDMTSAEEFRRFWICWSKGGSVGVGRAGEVEPFMGWTDPHPVTNIGRVGYGTGVVPGDFMFNCSQDGFPGVCVDPPTQANTTGPVCDCPYLLGENCTYPCSPGYRVISGDVITRICTADGSWTEPHLFCQEMDECLTQNGGCSQTCTNTIGSYSCSCSEGFALDGDGHTCADFDECLIRNGGCGQVCNNAVGRYSCSCWEGFRLDDFLHNCNDVDECSTRNGGCSQFCTNTVGGYNCSCSEGFVLGWDGQSCIELSTTRSATTRQTTAPTTSPTPSILSFLTQKQTSSARLMDTSTAPTTALMPTSSSKTVKTTTLYVFGALDGESSNYMDDEAFSLSTMATLPTMPPSTAEPTSPPPTVTTTQESSTQAPFLIEYSREDNKVLMVLCNDFKKLIDVRSTDHSPMEQLIQEKKEKERLKSRVMSETRDMLALLDAAADKLLEETPGEVEGTHIRSDGVLTAVKKSIPDVGTVPISQDVGSIVFTKDDNLPENSTMKVVAFVEDPFVWSVEQTEVTSSVVMATITKEKDLPDASSLQPNITVVFKQRVQFGTTGDTGEQYHDTLPTSYRQNLDDAGRSFPLTKVPSRDTNMKHHAMYIADGGQVPLLRFSVDDVDTELQVYLRFHDFPTEEEYDYTTTVKPPEVTDYNGFDMPFGLVYSNFNVSFVPEIRMESGWLMVGVKRKGGDVIPAGFALQTAAVSCLMRENENQTWNNRRCQSHVAQRTAVADSIALGQAAKFATRNPNMQVVPKVSTIPSEVPGADYVYVVSVRTGTQPDAGTASVVGLMITGSEGRTAMVTLNPDGLILARGGDTYHIMTTPASVGELQSVQVWHDSSGKGAMESLFIDNIKVWDIQTSQGFSFPCYSWLSSRKGDGRTIRTLKAADEKMEMSEYTLPTFSYLLYDDHLLLSAVCNSGVRHFSRAQRLVCCLAQTTLWMVGSAMWYGVRLGVHDVILFDAGVTTLRLSELIGTAATSFTVFLPVYAILVPMFRKQPPLNDQPTSPPTRRFPYKAVAWILAILTSVCSSVFVIVYSLQFGAERSQAWLKDFVLAFLFSTFLLEPVQVSMCFKSFLRFYSVDVPAQRVLPPAPRKTDHDPNWTERMTNGRNILVLLVFLLIFTGNAFYIGILGFDRHAYHIGTSLENSLLSGYDEVSTADGAWKWLSSELIPSLHPERGYSGQKLSWLDKQFPAETNAFRIGPVRLERTTEYPGDPIDMHLETRNQRLYPELLMNLINGALGRRSEQACSYNRTTSIVNGVRNGSSACLTTVDLPRDADQAAAVIDFLKQTDWILMVSDTLIVRINFYHPDVKLFSSVSFRLQYLPGGAAELQPSIQTFRLFQYQTADDYVQLLFNILFVLFYIYNIFNEIWNIRKSGRLYFASFWNILILCNIGLSTAAIVTFVIRYIQAAAALRDIQQAKWLFGINEYVDISTAGQWDATFKEVLSFSIFISTFSILRVLNFSRGVATVYALPRLIYGEAFGFAVYMLVIIVAYSFSGILIFGKNMETFSNFKKTSYVLFEMGLGRPFVGVFADDMKAVDRVMGPLYYSTFVMVFVFYLMNLGVGMLCNWLSYCQTAEDIGVDTAMGDYFWNSFRSLLGMRHEPQASDDEAPLPAHFMDETLQRTDTVLQEVDRVTDLMYKLECQRRQLTHVQPSTSQA</sequence>
<evidence type="ECO:0000256" key="11">
    <source>
        <dbReference type="PROSITE-ProRule" id="PRU00302"/>
    </source>
</evidence>
<dbReference type="Gene3D" id="2.10.70.10">
    <property type="entry name" value="Complement Module, domain 1"/>
    <property type="match status" value="1"/>
</dbReference>
<feature type="transmembrane region" description="Helical" evidence="13">
    <location>
        <begin position="1925"/>
        <end position="1943"/>
    </location>
</feature>
<keyword evidence="11" id="KW-0768">Sushi</keyword>
<feature type="domain" description="F5/8 type C" evidence="14">
    <location>
        <begin position="1"/>
        <end position="93"/>
    </location>
</feature>
<dbReference type="InterPro" id="IPR000152">
    <property type="entry name" value="EGF-type_Asp/Asn_hydroxyl_site"/>
</dbReference>
<dbReference type="InterPro" id="IPR000421">
    <property type="entry name" value="FA58C"/>
</dbReference>
<feature type="transmembrane region" description="Helical" evidence="13">
    <location>
        <begin position="1623"/>
        <end position="1643"/>
    </location>
</feature>
<evidence type="ECO:0000256" key="5">
    <source>
        <dbReference type="ARBA" id="ARBA00022729"/>
    </source>
</evidence>
<dbReference type="FunFam" id="2.60.60.20:FF:000027">
    <property type="entry name" value="Protein CBR-LOV-1"/>
    <property type="match status" value="1"/>
</dbReference>
<dbReference type="CDD" id="cd00054">
    <property type="entry name" value="EGF_CA"/>
    <property type="match status" value="2"/>
</dbReference>
<dbReference type="InParanoid" id="C3YTK2"/>
<dbReference type="PRINTS" id="PR01433">
    <property type="entry name" value="POLYCYSTIN2"/>
</dbReference>
<dbReference type="eggNOG" id="KOG1217">
    <property type="taxonomic scope" value="Eukaryota"/>
</dbReference>
<organism>
    <name type="scientific">Branchiostoma floridae</name>
    <name type="common">Florida lancelet</name>
    <name type="synonym">Amphioxus</name>
    <dbReference type="NCBI Taxonomy" id="7739"/>
    <lineage>
        <taxon>Eukaryota</taxon>
        <taxon>Metazoa</taxon>
        <taxon>Chordata</taxon>
        <taxon>Cephalochordata</taxon>
        <taxon>Leptocardii</taxon>
        <taxon>Amphioxiformes</taxon>
        <taxon>Branchiostomatidae</taxon>
        <taxon>Branchiostoma</taxon>
    </lineage>
</organism>
<evidence type="ECO:0000256" key="12">
    <source>
        <dbReference type="SAM" id="MobiDB-lite"/>
    </source>
</evidence>
<dbReference type="PROSITE" id="PS01187">
    <property type="entry name" value="EGF_CA"/>
    <property type="match status" value="1"/>
</dbReference>
<dbReference type="PROSITE" id="PS01186">
    <property type="entry name" value="EGF_2"/>
    <property type="match status" value="2"/>
</dbReference>
<evidence type="ECO:0000256" key="10">
    <source>
        <dbReference type="ARBA" id="ARBA00023180"/>
    </source>
</evidence>
<evidence type="ECO:0000256" key="6">
    <source>
        <dbReference type="ARBA" id="ARBA00022737"/>
    </source>
</evidence>
<dbReference type="SUPFAM" id="SSF57535">
    <property type="entry name" value="Complement control module/SCR domain"/>
    <property type="match status" value="1"/>
</dbReference>
<dbReference type="SMART" id="SM00231">
    <property type="entry name" value="FA58C"/>
    <property type="match status" value="3"/>
</dbReference>
<evidence type="ECO:0000259" key="16">
    <source>
        <dbReference type="PROSITE" id="PS50923"/>
    </source>
</evidence>
<accession>C3YTK2</accession>
<feature type="region of interest" description="Disordered" evidence="12">
    <location>
        <begin position="925"/>
        <end position="949"/>
    </location>
</feature>
<evidence type="ECO:0000259" key="14">
    <source>
        <dbReference type="PROSITE" id="PS50022"/>
    </source>
</evidence>
<dbReference type="Gene3D" id="2.60.60.20">
    <property type="entry name" value="PLAT/LH2 domain"/>
    <property type="match status" value="1"/>
</dbReference>
<feature type="domain" description="F5/8 type C" evidence="14">
    <location>
        <begin position="416"/>
        <end position="470"/>
    </location>
</feature>
<keyword evidence="5" id="KW-0732">Signal</keyword>
<reference evidence="17" key="1">
    <citation type="journal article" date="2008" name="Nature">
        <title>The amphioxus genome and the evolution of the chordate karyotype.</title>
        <authorList>
            <consortium name="US DOE Joint Genome Institute (JGI-PGF)"/>
            <person name="Putnam N.H."/>
            <person name="Butts T."/>
            <person name="Ferrier D.E.K."/>
            <person name="Furlong R.F."/>
            <person name="Hellsten U."/>
            <person name="Kawashima T."/>
            <person name="Robinson-Rechavi M."/>
            <person name="Shoguchi E."/>
            <person name="Terry A."/>
            <person name="Yu J.-K."/>
            <person name="Benito-Gutierrez E.L."/>
            <person name="Dubchak I."/>
            <person name="Garcia-Fernandez J."/>
            <person name="Gibson-Brown J.J."/>
            <person name="Grigoriev I.V."/>
            <person name="Horton A.C."/>
            <person name="de Jong P.J."/>
            <person name="Jurka J."/>
            <person name="Kapitonov V.V."/>
            <person name="Kohara Y."/>
            <person name="Kuroki Y."/>
            <person name="Lindquist E."/>
            <person name="Lucas S."/>
            <person name="Osoegawa K."/>
            <person name="Pennacchio L.A."/>
            <person name="Salamov A.A."/>
            <person name="Satou Y."/>
            <person name="Sauka-Spengler T."/>
            <person name="Schmutz J."/>
            <person name="Shin-I T."/>
            <person name="Toyoda A."/>
            <person name="Bronner-Fraser M."/>
            <person name="Fujiyama A."/>
            <person name="Holland L.Z."/>
            <person name="Holland P.W.H."/>
            <person name="Satoh N."/>
            <person name="Rokhsar D.S."/>
        </authorList>
    </citation>
    <scope>NUCLEOTIDE SEQUENCE [LARGE SCALE GENOMIC DNA]</scope>
    <source>
        <strain evidence="17">S238N-H82</strain>
        <tissue evidence="17">Testes</tissue>
    </source>
</reference>
<dbReference type="PANTHER" id="PTHR10877">
    <property type="entry name" value="POLYCYSTIN FAMILY MEMBER"/>
    <property type="match status" value="1"/>
</dbReference>
<name>C3YTK2_BRAFL</name>
<dbReference type="CDD" id="cd00057">
    <property type="entry name" value="FA58C"/>
    <property type="match status" value="2"/>
</dbReference>
<dbReference type="InterPro" id="IPR013122">
    <property type="entry name" value="PKD1_2_channel"/>
</dbReference>
<dbReference type="InterPro" id="IPR009030">
    <property type="entry name" value="Growth_fac_rcpt_cys_sf"/>
</dbReference>
<feature type="domain" description="F5/8 type C" evidence="14">
    <location>
        <begin position="255"/>
        <end position="407"/>
    </location>
</feature>
<dbReference type="PANTHER" id="PTHR10877:SF194">
    <property type="entry name" value="LOCATION OF VULVA DEFECTIVE 1"/>
    <property type="match status" value="1"/>
</dbReference>
<comment type="caution">
    <text evidence="11">Lacks conserved residue(s) required for the propagation of feature annotation.</text>
</comment>
<evidence type="ECO:0000256" key="4">
    <source>
        <dbReference type="ARBA" id="ARBA00022692"/>
    </source>
</evidence>
<dbReference type="GO" id="GO:0005509">
    <property type="term" value="F:calcium ion binding"/>
    <property type="evidence" value="ECO:0007669"/>
    <property type="project" value="InterPro"/>
</dbReference>
<feature type="transmembrane region" description="Helical" evidence="13">
    <location>
        <begin position="1687"/>
        <end position="1709"/>
    </location>
</feature>
<dbReference type="eggNOG" id="KOG3599">
    <property type="taxonomic scope" value="Eukaryota"/>
</dbReference>
<dbReference type="EMBL" id="GG666552">
    <property type="protein sequence ID" value="EEN56129.1"/>
    <property type="molecule type" value="Genomic_DNA"/>
</dbReference>
<dbReference type="SMART" id="SM00179">
    <property type="entry name" value="EGF_CA"/>
    <property type="match status" value="3"/>
</dbReference>
<dbReference type="SUPFAM" id="SSF49723">
    <property type="entry name" value="Lipase/lipooxygenase domain (PLAT/LH2 domain)"/>
    <property type="match status" value="1"/>
</dbReference>
<keyword evidence="3" id="KW-0245">EGF-like domain</keyword>
<keyword evidence="6" id="KW-0677">Repeat</keyword>
<dbReference type="Pfam" id="PF00754">
    <property type="entry name" value="F5_F8_type_C"/>
    <property type="match status" value="2"/>
</dbReference>
<dbReference type="PROSITE" id="PS50923">
    <property type="entry name" value="SUSHI"/>
    <property type="match status" value="1"/>
</dbReference>
<feature type="transmembrane region" description="Helical" evidence="13">
    <location>
        <begin position="2123"/>
        <end position="2144"/>
    </location>
</feature>
<feature type="transmembrane region" description="Helical" evidence="13">
    <location>
        <begin position="2021"/>
        <end position="2040"/>
    </location>
</feature>
<dbReference type="InterPro" id="IPR049883">
    <property type="entry name" value="NOTCH1_EGF-like"/>
</dbReference>
<comment type="subcellular location">
    <subcellularLocation>
        <location evidence="1">Membrane</location>
        <topology evidence="1">Multi-pass membrane protein</topology>
    </subcellularLocation>
</comment>
<keyword evidence="4 13" id="KW-0812">Transmembrane</keyword>
<dbReference type="InterPro" id="IPR001024">
    <property type="entry name" value="PLAT/LH2_dom"/>
</dbReference>
<feature type="transmembrane region" description="Helical" evidence="13">
    <location>
        <begin position="1589"/>
        <end position="1611"/>
    </location>
</feature>
<proteinExistence type="inferred from homology"/>
<feature type="transmembrane region" description="Helical" evidence="13">
    <location>
        <begin position="2060"/>
        <end position="2080"/>
    </location>
</feature>
<dbReference type="PROSITE" id="PS50095">
    <property type="entry name" value="PLAT"/>
    <property type="match status" value="1"/>
</dbReference>
<dbReference type="InterPro" id="IPR035976">
    <property type="entry name" value="Sushi/SCR/CCP_sf"/>
</dbReference>
<dbReference type="InterPro" id="IPR046791">
    <property type="entry name" value="Polycystin_dom"/>
</dbReference>
<keyword evidence="8 13" id="KW-0472">Membrane</keyword>
<dbReference type="InterPro" id="IPR008979">
    <property type="entry name" value="Galactose-bd-like_sf"/>
</dbReference>
<dbReference type="SMART" id="SM00308">
    <property type="entry name" value="LH2"/>
    <property type="match status" value="1"/>
</dbReference>
<dbReference type="Pfam" id="PF14670">
    <property type="entry name" value="FXa_inhibition"/>
    <property type="match status" value="2"/>
</dbReference>
<dbReference type="Pfam" id="PF12248">
    <property type="entry name" value="Methyltransf_FA"/>
    <property type="match status" value="1"/>
</dbReference>
<dbReference type="SMART" id="SM00181">
    <property type="entry name" value="EGF"/>
    <property type="match status" value="3"/>
</dbReference>
<evidence type="ECO:0000256" key="2">
    <source>
        <dbReference type="ARBA" id="ARBA00007200"/>
    </source>
</evidence>
<dbReference type="Pfam" id="PF01477">
    <property type="entry name" value="PLAT"/>
    <property type="match status" value="1"/>
</dbReference>
<dbReference type="InterPro" id="IPR000742">
    <property type="entry name" value="EGF"/>
</dbReference>
<dbReference type="InterPro" id="IPR000436">
    <property type="entry name" value="Sushi_SCR_CCP_dom"/>
</dbReference>
<dbReference type="Pfam" id="PF07645">
    <property type="entry name" value="EGF_CA"/>
    <property type="match status" value="1"/>
</dbReference>
<dbReference type="Gene3D" id="2.10.25.10">
    <property type="entry name" value="Laminin"/>
    <property type="match status" value="3"/>
</dbReference>
<dbReference type="InterPro" id="IPR003915">
    <property type="entry name" value="PKD_2"/>
</dbReference>
<dbReference type="FunFam" id="2.10.25.10:FF:000240">
    <property type="entry name" value="Vitamin K-dependent protein S"/>
    <property type="match status" value="3"/>
</dbReference>
<dbReference type="Gene3D" id="2.60.120.260">
    <property type="entry name" value="Galactose-binding domain-like"/>
    <property type="match status" value="6"/>
</dbReference>
<protein>
    <submittedName>
        <fullName evidence="17">Uncharacterized protein</fullName>
    </submittedName>
</protein>
<dbReference type="PROSITE" id="PS50022">
    <property type="entry name" value="FA58C_3"/>
    <property type="match status" value="4"/>
</dbReference>
<evidence type="ECO:0000256" key="7">
    <source>
        <dbReference type="ARBA" id="ARBA00022989"/>
    </source>
</evidence>
<evidence type="ECO:0000313" key="17">
    <source>
        <dbReference type="EMBL" id="EEN56129.1"/>
    </source>
</evidence>
<dbReference type="Pfam" id="PF08016">
    <property type="entry name" value="PKD_channel"/>
    <property type="match status" value="1"/>
</dbReference>
<dbReference type="PROSITE" id="PS00010">
    <property type="entry name" value="ASX_HYDROXYL"/>
    <property type="match status" value="2"/>
</dbReference>
<feature type="domain" description="F5/8 type C" evidence="14">
    <location>
        <begin position="102"/>
        <end position="246"/>
    </location>
</feature>
<feature type="transmembrane region" description="Helical" evidence="13">
    <location>
        <begin position="1955"/>
        <end position="1981"/>
    </location>
</feature>
<dbReference type="SMART" id="SM00032">
    <property type="entry name" value="CCP"/>
    <property type="match status" value="1"/>
</dbReference>
<evidence type="ECO:0000256" key="13">
    <source>
        <dbReference type="SAM" id="Phobius"/>
    </source>
</evidence>